<dbReference type="Pfam" id="PF02618">
    <property type="entry name" value="YceG"/>
    <property type="match status" value="1"/>
</dbReference>
<dbReference type="STRING" id="1798652.A3A43_00620"/>
<organism evidence="8 9">
    <name type="scientific">Candidatus Liptonbacteria bacterium RIFCSPLOWO2_01_FULL_56_20</name>
    <dbReference type="NCBI Taxonomy" id="1798652"/>
    <lineage>
        <taxon>Bacteria</taxon>
        <taxon>Candidatus Liptoniibacteriota</taxon>
    </lineage>
</organism>
<comment type="similarity">
    <text evidence="7">Belongs to the transglycosylase MltG family.</text>
</comment>
<proteinExistence type="inferred from homology"/>
<keyword evidence="2 7" id="KW-0812">Transmembrane</keyword>
<reference evidence="8 9" key="1">
    <citation type="journal article" date="2016" name="Nat. Commun.">
        <title>Thousands of microbial genomes shed light on interconnected biogeochemical processes in an aquifer system.</title>
        <authorList>
            <person name="Anantharaman K."/>
            <person name="Brown C.T."/>
            <person name="Hug L.A."/>
            <person name="Sharon I."/>
            <person name="Castelle C.J."/>
            <person name="Probst A.J."/>
            <person name="Thomas B.C."/>
            <person name="Singh A."/>
            <person name="Wilkins M.J."/>
            <person name="Karaoz U."/>
            <person name="Brodie E.L."/>
            <person name="Williams K.H."/>
            <person name="Hubbard S.S."/>
            <person name="Banfield J.F."/>
        </authorList>
    </citation>
    <scope>NUCLEOTIDE SEQUENCE [LARGE SCALE GENOMIC DNA]</scope>
</reference>
<evidence type="ECO:0000256" key="4">
    <source>
        <dbReference type="ARBA" id="ARBA00023136"/>
    </source>
</evidence>
<keyword evidence="5 7" id="KW-0456">Lyase</keyword>
<dbReference type="Proteomes" id="UP000178495">
    <property type="component" value="Unassembled WGS sequence"/>
</dbReference>
<comment type="function">
    <text evidence="7">Functions as a peptidoglycan terminase that cleaves nascent peptidoglycan strands endolytically to terminate their elongation.</text>
</comment>
<name>A0A1G2CMA7_9BACT</name>
<evidence type="ECO:0000256" key="1">
    <source>
        <dbReference type="ARBA" id="ARBA00022475"/>
    </source>
</evidence>
<dbReference type="GO" id="GO:0009252">
    <property type="term" value="P:peptidoglycan biosynthetic process"/>
    <property type="evidence" value="ECO:0007669"/>
    <property type="project" value="UniProtKB-UniRule"/>
</dbReference>
<dbReference type="EMBL" id="MHLC01000001">
    <property type="protein sequence ID" value="OGZ01890.1"/>
    <property type="molecule type" value="Genomic_DNA"/>
</dbReference>
<evidence type="ECO:0000256" key="3">
    <source>
        <dbReference type="ARBA" id="ARBA00022989"/>
    </source>
</evidence>
<evidence type="ECO:0000313" key="8">
    <source>
        <dbReference type="EMBL" id="OGZ01890.1"/>
    </source>
</evidence>
<dbReference type="Gene3D" id="3.30.1490.480">
    <property type="entry name" value="Endolytic murein transglycosylase"/>
    <property type="match status" value="1"/>
</dbReference>
<dbReference type="GO" id="GO:0005886">
    <property type="term" value="C:plasma membrane"/>
    <property type="evidence" value="ECO:0007669"/>
    <property type="project" value="UniProtKB-UniRule"/>
</dbReference>
<evidence type="ECO:0000313" key="9">
    <source>
        <dbReference type="Proteomes" id="UP000178495"/>
    </source>
</evidence>
<gene>
    <name evidence="7" type="primary">mltG</name>
    <name evidence="8" type="ORF">A3A43_00620</name>
</gene>
<evidence type="ECO:0000256" key="7">
    <source>
        <dbReference type="HAMAP-Rule" id="MF_02065"/>
    </source>
</evidence>
<dbReference type="EC" id="4.2.2.29" evidence="7"/>
<comment type="catalytic activity">
    <reaction evidence="7">
        <text>a peptidoglycan chain = a peptidoglycan chain with N-acetyl-1,6-anhydromuramyl-[peptide] at the reducing end + a peptidoglycan chain with N-acetylglucosamine at the non-reducing end.</text>
        <dbReference type="EC" id="4.2.2.29"/>
    </reaction>
</comment>
<evidence type="ECO:0000256" key="2">
    <source>
        <dbReference type="ARBA" id="ARBA00022692"/>
    </source>
</evidence>
<keyword evidence="4 7" id="KW-0472">Membrane</keyword>
<dbReference type="PANTHER" id="PTHR30518:SF2">
    <property type="entry name" value="ENDOLYTIC MUREIN TRANSGLYCOSYLASE"/>
    <property type="match status" value="1"/>
</dbReference>
<sequence length="328" mass="35636">MLLPGNFKHIAGISLVALGLVGFGFFLAVLQPVALPVRAEGKTFVVRPGDGFRDIADRLAQARLIRSAAAFKFLSVITGSAGAIKPGGYLLRSDASSATILKTLVRGDGREIEVRIPEGASLYETDSLLAENGILERGALTQFAAALSPENTEGRLFPDTYRFFIASEPRDVVQKFLAAFEEKAQPLLDQNPKKAQANLILASLIEREVPDMHDRRVVAGMLLKRLASKMPLQVDATVCYAKEIRDGHDGACHPITASDLKIDSPYNTYLYAGLPPGPIGSPGREAIQAALTPLDSPYWFYLSDPLTKKTIFSVTLEEHAANRAKYLK</sequence>
<dbReference type="InterPro" id="IPR003770">
    <property type="entry name" value="MLTG-like"/>
</dbReference>
<accession>A0A1G2CMA7</accession>
<dbReference type="HAMAP" id="MF_02065">
    <property type="entry name" value="MltG"/>
    <property type="match status" value="1"/>
</dbReference>
<dbReference type="AlphaFoldDB" id="A0A1G2CMA7"/>
<evidence type="ECO:0000256" key="6">
    <source>
        <dbReference type="ARBA" id="ARBA00023316"/>
    </source>
</evidence>
<keyword evidence="1 7" id="KW-1003">Cell membrane</keyword>
<dbReference type="GO" id="GO:0071555">
    <property type="term" value="P:cell wall organization"/>
    <property type="evidence" value="ECO:0007669"/>
    <property type="project" value="UniProtKB-KW"/>
</dbReference>
<keyword evidence="6 7" id="KW-0961">Cell wall biogenesis/degradation</keyword>
<comment type="caution">
    <text evidence="8">The sequence shown here is derived from an EMBL/GenBank/DDBJ whole genome shotgun (WGS) entry which is preliminary data.</text>
</comment>
<protein>
    <recommendedName>
        <fullName evidence="7">Endolytic murein transglycosylase</fullName>
        <ecNumber evidence="7">4.2.2.29</ecNumber>
    </recommendedName>
    <alternativeName>
        <fullName evidence="7">Peptidoglycan lytic transglycosylase</fullName>
    </alternativeName>
    <alternativeName>
        <fullName evidence="7">Peptidoglycan polymerization terminase</fullName>
    </alternativeName>
</protein>
<evidence type="ECO:0000256" key="5">
    <source>
        <dbReference type="ARBA" id="ARBA00023239"/>
    </source>
</evidence>
<dbReference type="GO" id="GO:0008932">
    <property type="term" value="F:lytic endotransglycosylase activity"/>
    <property type="evidence" value="ECO:0007669"/>
    <property type="project" value="UniProtKB-UniRule"/>
</dbReference>
<keyword evidence="3 7" id="KW-1133">Transmembrane helix</keyword>
<dbReference type="PANTHER" id="PTHR30518">
    <property type="entry name" value="ENDOLYTIC MUREIN TRANSGLYCOSYLASE"/>
    <property type="match status" value="1"/>
</dbReference>
<dbReference type="NCBIfam" id="TIGR00247">
    <property type="entry name" value="endolytic transglycosylase MltG"/>
    <property type="match status" value="1"/>
</dbReference>
<feature type="site" description="Important for catalytic activity" evidence="7">
    <location>
        <position position="208"/>
    </location>
</feature>